<dbReference type="PANTHER" id="PTHR37984:SF5">
    <property type="entry name" value="PROTEIN NYNRIN-LIKE"/>
    <property type="match status" value="1"/>
</dbReference>
<dbReference type="EnsemblMetazoa" id="AALFPA23_008668.R11748">
    <property type="protein sequence ID" value="AALFPA23_008668.P11748"/>
    <property type="gene ID" value="AALFPA23_008668"/>
</dbReference>
<dbReference type="PANTHER" id="PTHR37984">
    <property type="entry name" value="PROTEIN CBG26694"/>
    <property type="match status" value="1"/>
</dbReference>
<dbReference type="RefSeq" id="XP_062711449.1">
    <property type="nucleotide sequence ID" value="XM_062855465.1"/>
</dbReference>
<proteinExistence type="predicted"/>
<accession>A0ABM1YFD6</accession>
<evidence type="ECO:0000313" key="2">
    <source>
        <dbReference type="Proteomes" id="UP000069940"/>
    </source>
</evidence>
<organism evidence="1 2">
    <name type="scientific">Aedes albopictus</name>
    <name type="common">Asian tiger mosquito</name>
    <name type="synonym">Stegomyia albopicta</name>
    <dbReference type="NCBI Taxonomy" id="7160"/>
    <lineage>
        <taxon>Eukaryota</taxon>
        <taxon>Metazoa</taxon>
        <taxon>Ecdysozoa</taxon>
        <taxon>Arthropoda</taxon>
        <taxon>Hexapoda</taxon>
        <taxon>Insecta</taxon>
        <taxon>Pterygota</taxon>
        <taxon>Neoptera</taxon>
        <taxon>Endopterygota</taxon>
        <taxon>Diptera</taxon>
        <taxon>Nematocera</taxon>
        <taxon>Culicoidea</taxon>
        <taxon>Culicidae</taxon>
        <taxon>Culicinae</taxon>
        <taxon>Aedini</taxon>
        <taxon>Aedes</taxon>
        <taxon>Stegomyia</taxon>
    </lineage>
</organism>
<sequence length="190" mass="22174">MRSRIVRKREYTSKTCSAVSSKPTQTGIRGNPHDRNGIPVYTVKRLQRWALTLLLYDFTIEYVQTEKFGNTDVLSRLINVIASVILEEDLRFVANEAVSCLPLSFKSVEQETQSDEQLRKVYRYLREAKIVNPEIRQLHGRRDLLCTVGKCIMFGERLMIPERHRQRFLQQLHRGHSGILRIKALARSYV</sequence>
<evidence type="ECO:0000313" key="1">
    <source>
        <dbReference type="EnsemblMetazoa" id="AALFPA23_008668.P11748"/>
    </source>
</evidence>
<dbReference type="InterPro" id="IPR050951">
    <property type="entry name" value="Retrovirus_Pol_polyprotein"/>
</dbReference>
<dbReference type="Proteomes" id="UP000069940">
    <property type="component" value="Unassembled WGS sequence"/>
</dbReference>
<name>A0ABM1YFD6_AEDAL</name>
<dbReference type="GeneID" id="134289530"/>
<keyword evidence="2" id="KW-1185">Reference proteome</keyword>
<reference evidence="2" key="1">
    <citation type="journal article" date="2015" name="Proc. Natl. Acad. Sci. U.S.A.">
        <title>Genome sequence of the Asian Tiger mosquito, Aedes albopictus, reveals insights into its biology, genetics, and evolution.</title>
        <authorList>
            <person name="Chen X.G."/>
            <person name="Jiang X."/>
            <person name="Gu J."/>
            <person name="Xu M."/>
            <person name="Wu Y."/>
            <person name="Deng Y."/>
            <person name="Zhang C."/>
            <person name="Bonizzoni M."/>
            <person name="Dermauw W."/>
            <person name="Vontas J."/>
            <person name="Armbruster P."/>
            <person name="Huang X."/>
            <person name="Yang Y."/>
            <person name="Zhang H."/>
            <person name="He W."/>
            <person name="Peng H."/>
            <person name="Liu Y."/>
            <person name="Wu K."/>
            <person name="Chen J."/>
            <person name="Lirakis M."/>
            <person name="Topalis P."/>
            <person name="Van Leeuwen T."/>
            <person name="Hall A.B."/>
            <person name="Jiang X."/>
            <person name="Thorpe C."/>
            <person name="Mueller R.L."/>
            <person name="Sun C."/>
            <person name="Waterhouse R.M."/>
            <person name="Yan G."/>
            <person name="Tu Z.J."/>
            <person name="Fang X."/>
            <person name="James A.A."/>
        </authorList>
    </citation>
    <scope>NUCLEOTIDE SEQUENCE [LARGE SCALE GENOMIC DNA]</scope>
    <source>
        <strain evidence="2">Foshan</strain>
    </source>
</reference>
<protein>
    <submittedName>
        <fullName evidence="1">Uncharacterized protein</fullName>
    </submittedName>
</protein>
<reference evidence="1" key="2">
    <citation type="submission" date="2025-05" db="UniProtKB">
        <authorList>
            <consortium name="EnsemblMetazoa"/>
        </authorList>
    </citation>
    <scope>IDENTIFICATION</scope>
    <source>
        <strain evidence="1">Foshan</strain>
    </source>
</reference>